<protein>
    <submittedName>
        <fullName evidence="3">Uncharacterized protein LOC108253572</fullName>
    </submittedName>
</protein>
<proteinExistence type="predicted"/>
<evidence type="ECO:0000259" key="1">
    <source>
        <dbReference type="PROSITE" id="PS00028"/>
    </source>
</evidence>
<evidence type="ECO:0000313" key="2">
    <source>
        <dbReference type="Proteomes" id="UP000079169"/>
    </source>
</evidence>
<dbReference type="PaxDb" id="121845-A0A3Q0JC19"/>
<dbReference type="InterPro" id="IPR052797">
    <property type="entry name" value="RegFact_GeneExpr_CellDeath"/>
</dbReference>
<organism evidence="2 3">
    <name type="scientific">Diaphorina citri</name>
    <name type="common">Asian citrus psyllid</name>
    <dbReference type="NCBI Taxonomy" id="121845"/>
    <lineage>
        <taxon>Eukaryota</taxon>
        <taxon>Metazoa</taxon>
        <taxon>Ecdysozoa</taxon>
        <taxon>Arthropoda</taxon>
        <taxon>Hexapoda</taxon>
        <taxon>Insecta</taxon>
        <taxon>Pterygota</taxon>
        <taxon>Neoptera</taxon>
        <taxon>Paraneoptera</taxon>
        <taxon>Hemiptera</taxon>
        <taxon>Sternorrhyncha</taxon>
        <taxon>Psylloidea</taxon>
        <taxon>Psyllidae</taxon>
        <taxon>Diaphorininae</taxon>
        <taxon>Diaphorina</taxon>
    </lineage>
</organism>
<evidence type="ECO:0000313" key="3">
    <source>
        <dbReference type="RefSeq" id="XP_026685991.1"/>
    </source>
</evidence>
<dbReference type="RefSeq" id="XP_026685991.1">
    <property type="nucleotide sequence ID" value="XM_026830190.1"/>
</dbReference>
<dbReference type="PANTHER" id="PTHR33936:SF24">
    <property type="entry name" value="C2H2-TYPE DOMAIN-CONTAINING PROTEIN"/>
    <property type="match status" value="1"/>
</dbReference>
<keyword evidence="2" id="KW-1185">Reference proteome</keyword>
<dbReference type="PROSITE" id="PS00028">
    <property type="entry name" value="ZINC_FINGER_C2H2_1"/>
    <property type="match status" value="1"/>
</dbReference>
<dbReference type="GeneID" id="108253572"/>
<dbReference type="KEGG" id="dci:108253572"/>
<gene>
    <name evidence="3" type="primary">LOC108253572</name>
</gene>
<feature type="domain" description="C2H2-type" evidence="1">
    <location>
        <begin position="18"/>
        <end position="41"/>
    </location>
</feature>
<dbReference type="AlphaFoldDB" id="A0A3Q0JC19"/>
<name>A0A3Q0JC19_DIACI</name>
<dbReference type="InterPro" id="IPR013087">
    <property type="entry name" value="Znf_C2H2_type"/>
</dbReference>
<dbReference type="Proteomes" id="UP000079169">
    <property type="component" value="Unplaced"/>
</dbReference>
<accession>A0A3Q0JC19</accession>
<dbReference type="PANTHER" id="PTHR33936">
    <property type="entry name" value="PROTEIN CBG17840"/>
    <property type="match status" value="1"/>
</dbReference>
<sequence length="125" mass="14706">MIPLEPKEKMDPARNFKCMEENCTLMFVTPNELVEHLNMEHNLKSYFMEQKHMESYTDFLKWKSNFEKDTGSCYVRNWRKSSGKEGTLFYYDCKESAPYCTSHLLITPVGYQGSFLLSPPPPPFQ</sequence>
<reference evidence="3" key="1">
    <citation type="submission" date="2025-08" db="UniProtKB">
        <authorList>
            <consortium name="RefSeq"/>
        </authorList>
    </citation>
    <scope>IDENTIFICATION</scope>
</reference>